<dbReference type="GO" id="GO:0020037">
    <property type="term" value="F:heme binding"/>
    <property type="evidence" value="ECO:0007669"/>
    <property type="project" value="InterPro"/>
</dbReference>
<dbReference type="GO" id="GO:0005506">
    <property type="term" value="F:iron ion binding"/>
    <property type="evidence" value="ECO:0007669"/>
    <property type="project" value="InterPro"/>
</dbReference>
<evidence type="ECO:0000256" key="4">
    <source>
        <dbReference type="ARBA" id="ARBA00023002"/>
    </source>
</evidence>
<keyword evidence="6" id="KW-0575">Peroxidase</keyword>
<dbReference type="GO" id="GO:0004497">
    <property type="term" value="F:monooxygenase activity"/>
    <property type="evidence" value="ECO:0007669"/>
    <property type="project" value="InterPro"/>
</dbReference>
<dbReference type="RefSeq" id="WP_058258560.1">
    <property type="nucleotide sequence ID" value="NZ_DUPS01000052.1"/>
</dbReference>
<dbReference type="EC" id="1.11.2.4" evidence="6"/>
<dbReference type="Pfam" id="PF00067">
    <property type="entry name" value="p450"/>
    <property type="match status" value="1"/>
</dbReference>
<protein>
    <submittedName>
        <fullName evidence="6">Fatty-acid peroxygenase</fullName>
        <ecNumber evidence="6">1.11.2.4</ecNumber>
    </submittedName>
</protein>
<dbReference type="InterPro" id="IPR050705">
    <property type="entry name" value="Cytochrome_P450_3A"/>
</dbReference>
<keyword evidence="4 6" id="KW-0560">Oxidoreductase</keyword>
<dbReference type="EMBL" id="LN879430">
    <property type="protein sequence ID" value="CUH93301.1"/>
    <property type="molecule type" value="Genomic_DNA"/>
</dbReference>
<proteinExistence type="inferred from homology"/>
<dbReference type="SUPFAM" id="SSF48264">
    <property type="entry name" value="Cytochrome P450"/>
    <property type="match status" value="1"/>
</dbReference>
<dbReference type="AlphaFoldDB" id="A0A0K8J6R0"/>
<dbReference type="CDD" id="cd11067">
    <property type="entry name" value="CYP152"/>
    <property type="match status" value="1"/>
</dbReference>
<evidence type="ECO:0000256" key="2">
    <source>
        <dbReference type="ARBA" id="ARBA00022617"/>
    </source>
</evidence>
<dbReference type="GO" id="GO:0016705">
    <property type="term" value="F:oxidoreductase activity, acting on paired donors, with incorporation or reduction of molecular oxygen"/>
    <property type="evidence" value="ECO:0007669"/>
    <property type="project" value="InterPro"/>
</dbReference>
<dbReference type="InterPro" id="IPR001128">
    <property type="entry name" value="Cyt_P450"/>
</dbReference>
<gene>
    <name evidence="6" type="primary">cypC</name>
    <name evidence="6" type="ORF">SD1D_1756</name>
</gene>
<comment type="similarity">
    <text evidence="1">Belongs to the cytochrome P450 family.</text>
</comment>
<keyword evidence="5" id="KW-0408">Iron</keyword>
<dbReference type="InterPro" id="IPR036396">
    <property type="entry name" value="Cyt_P450_sf"/>
</dbReference>
<name>A0A0K8J6R0_9FIRM</name>
<accession>A0A0K8J6R0</accession>
<dbReference type="Proteomes" id="UP000196053">
    <property type="component" value="Chromosome I"/>
</dbReference>
<keyword evidence="7" id="KW-1185">Reference proteome</keyword>
<evidence type="ECO:0000313" key="6">
    <source>
        <dbReference type="EMBL" id="CUH93301.1"/>
    </source>
</evidence>
<dbReference type="GO" id="GO:0004601">
    <property type="term" value="F:peroxidase activity"/>
    <property type="evidence" value="ECO:0007669"/>
    <property type="project" value="UniProtKB-KW"/>
</dbReference>
<evidence type="ECO:0000256" key="1">
    <source>
        <dbReference type="ARBA" id="ARBA00010617"/>
    </source>
</evidence>
<evidence type="ECO:0000256" key="3">
    <source>
        <dbReference type="ARBA" id="ARBA00022723"/>
    </source>
</evidence>
<keyword evidence="2" id="KW-0349">Heme</keyword>
<keyword evidence="3" id="KW-0479">Metal-binding</keyword>
<dbReference type="KEGG" id="hsd:SD1D_1756"/>
<organism evidence="6 7">
    <name type="scientific">Herbinix luporum</name>
    <dbReference type="NCBI Taxonomy" id="1679721"/>
    <lineage>
        <taxon>Bacteria</taxon>
        <taxon>Bacillati</taxon>
        <taxon>Bacillota</taxon>
        <taxon>Clostridia</taxon>
        <taxon>Lachnospirales</taxon>
        <taxon>Lachnospiraceae</taxon>
        <taxon>Herbinix</taxon>
    </lineage>
</organism>
<dbReference type="OrthoDB" id="9764248at2"/>
<dbReference type="PANTHER" id="PTHR24302">
    <property type="entry name" value="CYTOCHROME P450 FAMILY 3"/>
    <property type="match status" value="1"/>
</dbReference>
<evidence type="ECO:0000256" key="5">
    <source>
        <dbReference type="ARBA" id="ARBA00023004"/>
    </source>
</evidence>
<reference evidence="7" key="1">
    <citation type="submission" date="2015-09" db="EMBL/GenBank/DDBJ databases">
        <authorList>
            <person name="Wibberg D."/>
        </authorList>
    </citation>
    <scope>NUCLEOTIDE SEQUENCE [LARGE SCALE GENOMIC DNA]</scope>
    <source>
        <strain evidence="7">SD1D</strain>
    </source>
</reference>
<sequence length="419" mass="48715">MTKCSRIPQKTFPDSTLRLLMEGYMFIPNRCKKYKSDLFVTRIMGKKVVCMTGSDAAEIFYNNQLMTRKGALPKRIQKTLFGKNAIQTMDGISHRHRKRLFLSIMEIDKIEDLNRIMKKLWKSYAKTWSHNDTLILFDEAAAILCHGACIWSGIPIKKTDVKALAKDLTAMVDAFGAVGPRYYKGRLARIRTECKMKDIITKVRQQKIIVPYDSALFRIAFYRDPYGRLLDAKLAAIELINILRPITAIATYITFGALALYKYPRCKEKLVKGKLNYSHMFAQEIRRYFPFAPFLGAKVKNDFLYSKHYFKKGSLVFLDIYGSNHDRRIWEKPYRFNPSRFSFRDGNPYDFIPQGGGDLEKGHRCPGEWLTIMLLKTAMEFMAKNLSYNVPLQDLSYSLRRIPAIPKSRFIFNQIKYIP</sequence>
<dbReference type="Gene3D" id="1.10.630.10">
    <property type="entry name" value="Cytochrome P450"/>
    <property type="match status" value="1"/>
</dbReference>
<evidence type="ECO:0000313" key="7">
    <source>
        <dbReference type="Proteomes" id="UP000196053"/>
    </source>
</evidence>
<dbReference type="PANTHER" id="PTHR24302:SF15">
    <property type="entry name" value="FATTY-ACID PEROXYGENASE"/>
    <property type="match status" value="1"/>
</dbReference>